<comment type="similarity">
    <text evidence="1">Belongs to the AAA ATPase family.</text>
</comment>
<dbReference type="AlphaFoldDB" id="A0A9D9DTY1"/>
<dbReference type="InterPro" id="IPR003593">
    <property type="entry name" value="AAA+_ATPase"/>
</dbReference>
<keyword evidence="3" id="KW-0067">ATP-binding</keyword>
<gene>
    <name evidence="5" type="ORF">IAB08_09405</name>
</gene>
<reference evidence="5" key="1">
    <citation type="submission" date="2020-10" db="EMBL/GenBank/DDBJ databases">
        <authorList>
            <person name="Gilroy R."/>
        </authorList>
    </citation>
    <scope>NUCLEOTIDE SEQUENCE</scope>
    <source>
        <strain evidence="5">2889</strain>
    </source>
</reference>
<keyword evidence="2" id="KW-0547">Nucleotide-binding</keyword>
<dbReference type="InterPro" id="IPR027417">
    <property type="entry name" value="P-loop_NTPase"/>
</dbReference>
<protein>
    <submittedName>
        <fullName evidence="5">AAA family ATPase</fullName>
    </submittedName>
</protein>
<dbReference type="Pfam" id="PF00004">
    <property type="entry name" value="AAA"/>
    <property type="match status" value="1"/>
</dbReference>
<dbReference type="CDD" id="cd19481">
    <property type="entry name" value="RecA-like_protease"/>
    <property type="match status" value="1"/>
</dbReference>
<evidence type="ECO:0000259" key="4">
    <source>
        <dbReference type="SMART" id="SM00382"/>
    </source>
</evidence>
<name>A0A9D9DTY1_9BACT</name>
<evidence type="ECO:0000256" key="2">
    <source>
        <dbReference type="ARBA" id="ARBA00022741"/>
    </source>
</evidence>
<evidence type="ECO:0000313" key="6">
    <source>
        <dbReference type="Proteomes" id="UP000823612"/>
    </source>
</evidence>
<reference evidence="5" key="2">
    <citation type="journal article" date="2021" name="PeerJ">
        <title>Extensive microbial diversity within the chicken gut microbiome revealed by metagenomics and culture.</title>
        <authorList>
            <person name="Gilroy R."/>
            <person name="Ravi A."/>
            <person name="Getino M."/>
            <person name="Pursley I."/>
            <person name="Horton D.L."/>
            <person name="Alikhan N.F."/>
            <person name="Baker D."/>
            <person name="Gharbi K."/>
            <person name="Hall N."/>
            <person name="Watson M."/>
            <person name="Adriaenssens E.M."/>
            <person name="Foster-Nyarko E."/>
            <person name="Jarju S."/>
            <person name="Secka A."/>
            <person name="Antonio M."/>
            <person name="Oren A."/>
            <person name="Chaudhuri R.R."/>
            <person name="La Ragione R."/>
            <person name="Hildebrand F."/>
            <person name="Pallen M.J."/>
        </authorList>
    </citation>
    <scope>NUCLEOTIDE SEQUENCE</scope>
    <source>
        <strain evidence="5">2889</strain>
    </source>
</reference>
<dbReference type="GO" id="GO:0016887">
    <property type="term" value="F:ATP hydrolysis activity"/>
    <property type="evidence" value="ECO:0007669"/>
    <property type="project" value="InterPro"/>
</dbReference>
<dbReference type="GO" id="GO:0005524">
    <property type="term" value="F:ATP binding"/>
    <property type="evidence" value="ECO:0007669"/>
    <property type="project" value="UniProtKB-KW"/>
</dbReference>
<feature type="domain" description="AAA+ ATPase" evidence="4">
    <location>
        <begin position="480"/>
        <end position="619"/>
    </location>
</feature>
<dbReference type="PANTHER" id="PTHR23073">
    <property type="entry name" value="26S PROTEASOME REGULATORY SUBUNIT"/>
    <property type="match status" value="1"/>
</dbReference>
<dbReference type="InterPro" id="IPR003959">
    <property type="entry name" value="ATPase_AAA_core"/>
</dbReference>
<evidence type="ECO:0000256" key="3">
    <source>
        <dbReference type="ARBA" id="ARBA00022840"/>
    </source>
</evidence>
<evidence type="ECO:0000313" key="5">
    <source>
        <dbReference type="EMBL" id="MBO8433488.1"/>
    </source>
</evidence>
<dbReference type="SUPFAM" id="SSF52540">
    <property type="entry name" value="P-loop containing nucleoside triphosphate hydrolases"/>
    <property type="match status" value="1"/>
</dbReference>
<organism evidence="5 6">
    <name type="scientific">Candidatus Pullibacteroides excrementavium</name>
    <dbReference type="NCBI Taxonomy" id="2840905"/>
    <lineage>
        <taxon>Bacteria</taxon>
        <taxon>Pseudomonadati</taxon>
        <taxon>Bacteroidota</taxon>
        <taxon>Bacteroidia</taxon>
        <taxon>Bacteroidales</taxon>
        <taxon>Candidatus Pullibacteroides</taxon>
    </lineage>
</organism>
<dbReference type="SMART" id="SM00382">
    <property type="entry name" value="AAA"/>
    <property type="match status" value="1"/>
</dbReference>
<dbReference type="Gene3D" id="3.40.50.300">
    <property type="entry name" value="P-loop containing nucleotide triphosphate hydrolases"/>
    <property type="match status" value="1"/>
</dbReference>
<sequence length="696" mass="78444">MGKTTIQLLKSAASKLKDKKLQRLGGKEITEVLNALVLSLGLESKGEAILFTALFEKSCAGRSCDLDDLARYFSCTYLDIMEYVPALKSLVSKGLVVQTDMSECQLVCQDFIVTNHVIDCVLENRKIEAWKKHSEESGFNRYDFCKLVDAHVQDDKVKAEELFQFLETAEKENAGMPLVKEAKAAIASLPARALFYEICYDFMDDDGEGHSDIMRILKDMYESCGARFRERGALLDGSHSLVKAGLVEISGNKEDMFLSLKGQKLFLGEDFGSFGKQYAGLDCYDFVREVAALVHSRERKRNRLGSRQQLFEKIILMEDSNPQVTSLPLIKGMIPEADCRALFYSVCDACIRGSGVALLEELDALYARKECLVHLQEFKEEKHKLQVLDLVEVRTESGLFGEYTMLGLTDKGKECYFGEDARYFMEKSKAKNCIQALDIKEKRLFFSEQEERQLLLVENSLKEENYQSLVSRLDAKGLSKGIAVLLYGAPGTGKTESVMQWARKTGRDVFHVDISQSKSMWYGESEKIVKEIFTSYKRQCKRASVKPILLFNEADAIFSKRRGIGSGSVDQTENAIQNIILEEMEKLEGILIATTNLADNLDRAFERRFLFKIRFERPSADIKRRIWLDKLPMLAEADAGFLAANFDFSGGEIDNIARKALMMEVLDGEVPSVDAIVKLCGEEKIGGTRSRIGFGY</sequence>
<dbReference type="InterPro" id="IPR050221">
    <property type="entry name" value="26S_Proteasome_ATPase"/>
</dbReference>
<evidence type="ECO:0000256" key="1">
    <source>
        <dbReference type="ARBA" id="ARBA00006914"/>
    </source>
</evidence>
<dbReference type="EMBL" id="JADIMZ010000141">
    <property type="protein sequence ID" value="MBO8433488.1"/>
    <property type="molecule type" value="Genomic_DNA"/>
</dbReference>
<comment type="caution">
    <text evidence="5">The sequence shown here is derived from an EMBL/GenBank/DDBJ whole genome shotgun (WGS) entry which is preliminary data.</text>
</comment>
<dbReference type="Proteomes" id="UP000823612">
    <property type="component" value="Unassembled WGS sequence"/>
</dbReference>
<accession>A0A9D9DTY1</accession>
<proteinExistence type="inferred from homology"/>